<evidence type="ECO:0000256" key="2">
    <source>
        <dbReference type="ARBA" id="ARBA00004448"/>
    </source>
</evidence>
<evidence type="ECO:0000256" key="15">
    <source>
        <dbReference type="ARBA" id="ARBA00023128"/>
    </source>
</evidence>
<dbReference type="EMBL" id="JQ612820">
    <property type="protein sequence ID" value="AFX69334.1"/>
    <property type="molecule type" value="Genomic_DNA"/>
</dbReference>
<evidence type="ECO:0000256" key="6">
    <source>
        <dbReference type="ARBA" id="ARBA00022617"/>
    </source>
</evidence>
<dbReference type="GO" id="GO:0006122">
    <property type="term" value="P:mitochondrial electron transport, ubiquinol to cytochrome c"/>
    <property type="evidence" value="ECO:0007669"/>
    <property type="project" value="TreeGrafter"/>
</dbReference>
<feature type="binding site" description="axial binding residue" evidence="19">
    <location>
        <position position="83"/>
    </location>
    <ligand>
        <name>heme b</name>
        <dbReference type="ChEBI" id="CHEBI:60344"/>
        <label>b562</label>
    </ligand>
    <ligandPart>
        <name>Fe</name>
        <dbReference type="ChEBI" id="CHEBI:18248"/>
    </ligandPart>
</feature>
<evidence type="ECO:0000256" key="19">
    <source>
        <dbReference type="PIRSR" id="PIRSR038885-2"/>
    </source>
</evidence>
<dbReference type="InterPro" id="IPR048260">
    <property type="entry name" value="Cytochrome_b_C_euk/bac"/>
</dbReference>
<dbReference type="GO" id="GO:0046872">
    <property type="term" value="F:metal ion binding"/>
    <property type="evidence" value="ECO:0007669"/>
    <property type="project" value="UniProtKB-UniRule"/>
</dbReference>
<keyword evidence="7 20" id="KW-0679">Respiratory chain</keyword>
<feature type="domain" description="Cytochrome b/b6 N-terminal region profile" evidence="21">
    <location>
        <begin position="1"/>
        <end position="209"/>
    </location>
</feature>
<dbReference type="PIRSF" id="PIRSF038885">
    <property type="entry name" value="COB"/>
    <property type="match status" value="1"/>
</dbReference>
<dbReference type="PANTHER" id="PTHR19271">
    <property type="entry name" value="CYTOCHROME B"/>
    <property type="match status" value="1"/>
</dbReference>
<comment type="similarity">
    <text evidence="17 20">Belongs to the cytochrome b family.</text>
</comment>
<comment type="subunit">
    <text evidence="3">The cytochrome bc1 complex contains 3 respiratory subunits (MT-CYB, CYC1 and UQCRFS1), 2 core proteins (UQCRC1 and UQCRC2) and probably 6 low-molecular weight proteins.</text>
</comment>
<feature type="transmembrane region" description="Helical" evidence="20">
    <location>
        <begin position="347"/>
        <end position="372"/>
    </location>
</feature>
<evidence type="ECO:0000256" key="13">
    <source>
        <dbReference type="ARBA" id="ARBA00023004"/>
    </source>
</evidence>
<keyword evidence="5 20" id="KW-0813">Transport</keyword>
<feature type="binding site" description="axial binding residue" evidence="19">
    <location>
        <position position="97"/>
    </location>
    <ligand>
        <name>heme b</name>
        <dbReference type="ChEBI" id="CHEBI:60344"/>
        <label>b566</label>
    </ligand>
    <ligandPart>
        <name>Fe</name>
        <dbReference type="ChEBI" id="CHEBI:18248"/>
    </ligandPart>
</feature>
<evidence type="ECO:0000256" key="18">
    <source>
        <dbReference type="PIRSR" id="PIRSR038885-1"/>
    </source>
</evidence>
<dbReference type="PROSITE" id="PS51002">
    <property type="entry name" value="CYTB_NTER"/>
    <property type="match status" value="1"/>
</dbReference>
<evidence type="ECO:0000313" key="23">
    <source>
        <dbReference type="EMBL" id="AFX69334.1"/>
    </source>
</evidence>
<evidence type="ECO:0000259" key="22">
    <source>
        <dbReference type="PROSITE" id="PS51003"/>
    </source>
</evidence>
<dbReference type="PROSITE" id="PS51003">
    <property type="entry name" value="CYTB_CTER"/>
    <property type="match status" value="1"/>
</dbReference>
<protein>
    <recommendedName>
        <fullName evidence="4 20">Cytochrome b</fullName>
    </recommendedName>
</protein>
<evidence type="ECO:0000256" key="4">
    <source>
        <dbReference type="ARBA" id="ARBA00013531"/>
    </source>
</evidence>
<dbReference type="CDD" id="cd00290">
    <property type="entry name" value="cytochrome_b_C"/>
    <property type="match status" value="1"/>
</dbReference>
<comment type="function">
    <text evidence="1 20">Component of the ubiquinol-cytochrome c reductase complex (complex III or cytochrome b-c1 complex) that is part of the mitochondrial respiratory chain. The b-c1 complex mediates electron transfer from ubiquinol to cytochrome c. Contributes to the generation of a proton gradient across the mitochondrial membrane that is then used for ATP synthesis.</text>
</comment>
<keyword evidence="16 20" id="KW-0472">Membrane</keyword>
<proteinExistence type="inferred from homology"/>
<dbReference type="Pfam" id="PF00032">
    <property type="entry name" value="Cytochrom_B_C"/>
    <property type="match status" value="1"/>
</dbReference>
<evidence type="ECO:0000256" key="14">
    <source>
        <dbReference type="ARBA" id="ARBA00023075"/>
    </source>
</evidence>
<feature type="transmembrane region" description="Helical" evidence="20">
    <location>
        <begin position="140"/>
        <end position="157"/>
    </location>
</feature>
<feature type="binding site" evidence="18">
    <location>
        <position position="201"/>
    </location>
    <ligand>
        <name>a ubiquinone</name>
        <dbReference type="ChEBI" id="CHEBI:16389"/>
    </ligand>
</feature>
<evidence type="ECO:0000256" key="12">
    <source>
        <dbReference type="ARBA" id="ARBA00022989"/>
    </source>
</evidence>
<evidence type="ECO:0000256" key="1">
    <source>
        <dbReference type="ARBA" id="ARBA00002566"/>
    </source>
</evidence>
<dbReference type="SUPFAM" id="SSF81648">
    <property type="entry name" value="a domain/subunit of cytochrome bc1 complex (Ubiquinol-cytochrome c reductase)"/>
    <property type="match status" value="1"/>
</dbReference>
<sequence>MTNLRKAHPPLKIANNALVDLPAPINISAWWNFGSLLGLCLIAQILTGLFLAMHYTSDISMAFSSVTHICRDVNYGWLIRNMHANGASFFFICIYLHIGRGLYYGSYLYKETWNIGVILLLLVMMTAFVGYVLPWGQMSFWGATVITNLLSAVPYMGDTLVQWIWGGFSVDNATLTRFFAFHFLLPFIVAAATLVHLIFLHETGSNNPIGLNSNTDKISFHPYFSYKDLLGFVFLLTMLVILSLFSPNLLGDPENFTPANPLVTPPHIKPEWYFLFAYAILRSIPNKLGGVLALLVSILVLMIVPFLHISKQRSLTFRPLTQFLFWVLIADVLILTWIGGMPVEHPFIIIGQIASLLYFSLFLFFAPIAAWVENKILEW</sequence>
<dbReference type="InterPro" id="IPR027387">
    <property type="entry name" value="Cytb/b6-like_sf"/>
</dbReference>
<dbReference type="InterPro" id="IPR005797">
    <property type="entry name" value="Cyt_b/b6_N"/>
</dbReference>
<keyword evidence="12 20" id="KW-1133">Transmembrane helix</keyword>
<feature type="transmembrane region" description="Helical" evidence="20">
    <location>
        <begin position="288"/>
        <end position="308"/>
    </location>
</feature>
<feature type="transmembrane region" description="Helical" evidence="20">
    <location>
        <begin position="29"/>
        <end position="52"/>
    </location>
</feature>
<evidence type="ECO:0000256" key="17">
    <source>
        <dbReference type="ARBA" id="ARBA00061233"/>
    </source>
</evidence>
<keyword evidence="11 20" id="KW-0249">Electron transport</keyword>
<dbReference type="InterPro" id="IPR048259">
    <property type="entry name" value="Cytochrome_b_N_euk/bac"/>
</dbReference>
<feature type="domain" description="Cytochrome b/b6 C-terminal region profile" evidence="22">
    <location>
        <begin position="210"/>
        <end position="379"/>
    </location>
</feature>
<dbReference type="InterPro" id="IPR016174">
    <property type="entry name" value="Di-haem_cyt_TM"/>
</dbReference>
<gene>
    <name evidence="23" type="primary">CYTB</name>
</gene>
<feature type="transmembrane region" description="Helical" evidence="20">
    <location>
        <begin position="320"/>
        <end position="341"/>
    </location>
</feature>
<dbReference type="GO" id="GO:0045275">
    <property type="term" value="C:respiratory chain complex III"/>
    <property type="evidence" value="ECO:0007669"/>
    <property type="project" value="InterPro"/>
</dbReference>
<keyword evidence="6 19" id="KW-0349">Heme</keyword>
<feature type="binding site" description="axial binding residue" evidence="19">
    <location>
        <position position="182"/>
    </location>
    <ligand>
        <name>heme b</name>
        <dbReference type="ChEBI" id="CHEBI:60344"/>
        <label>b562</label>
    </ligand>
    <ligandPart>
        <name>Fe</name>
        <dbReference type="ChEBI" id="CHEBI:18248"/>
    </ligandPart>
</feature>
<dbReference type="GO" id="GO:0016491">
    <property type="term" value="F:oxidoreductase activity"/>
    <property type="evidence" value="ECO:0007669"/>
    <property type="project" value="UniProtKB-UniRule"/>
</dbReference>
<dbReference type="PANTHER" id="PTHR19271:SF16">
    <property type="entry name" value="CYTOCHROME B"/>
    <property type="match status" value="1"/>
</dbReference>
<evidence type="ECO:0000256" key="8">
    <source>
        <dbReference type="ARBA" id="ARBA00022692"/>
    </source>
</evidence>
<comment type="cofactor">
    <cofactor evidence="19">
        <name>heme</name>
        <dbReference type="ChEBI" id="CHEBI:30413"/>
    </cofactor>
    <text evidence="19">Binds 2 heme groups non-covalently.</text>
</comment>
<accession>K9MTM4</accession>
<dbReference type="InterPro" id="IPR030689">
    <property type="entry name" value="Cytochrome_b"/>
</dbReference>
<dbReference type="Gene3D" id="1.20.810.10">
    <property type="entry name" value="Cytochrome Bc1 Complex, Chain C"/>
    <property type="match status" value="1"/>
</dbReference>
<dbReference type="CDD" id="cd00284">
    <property type="entry name" value="Cytochrome_b_N"/>
    <property type="match status" value="1"/>
</dbReference>
<name>K9MTM4_9TELE</name>
<dbReference type="InterPro" id="IPR005798">
    <property type="entry name" value="Cyt_b/b6_C"/>
</dbReference>
<keyword evidence="13 19" id="KW-0408">Iron</keyword>
<feature type="transmembrane region" description="Helical" evidence="20">
    <location>
        <begin position="177"/>
        <end position="200"/>
    </location>
</feature>
<keyword evidence="8 20" id="KW-0812">Transmembrane</keyword>
<comment type="cofactor">
    <cofactor evidence="20">
        <name>heme b</name>
        <dbReference type="ChEBI" id="CHEBI:60344"/>
    </cofactor>
    <text evidence="20">Binds 2 heme groups non-covalently.</text>
</comment>
<dbReference type="FunFam" id="1.20.810.10:FF:000002">
    <property type="entry name" value="Cytochrome b"/>
    <property type="match status" value="1"/>
</dbReference>
<geneLocation type="mitochondrion" evidence="23"/>
<feature type="transmembrane region" description="Helical" evidence="20">
    <location>
        <begin position="87"/>
        <end position="107"/>
    </location>
</feature>
<evidence type="ECO:0000256" key="20">
    <source>
        <dbReference type="RuleBase" id="RU362117"/>
    </source>
</evidence>
<evidence type="ECO:0000256" key="11">
    <source>
        <dbReference type="ARBA" id="ARBA00022982"/>
    </source>
</evidence>
<reference evidence="23" key="1">
    <citation type="journal article" date="2013" name="Mol. Phylogenet. Evol.">
        <title>Phylogenetic relationships and biogeography of Pseudoxiphophorus (Teleostei: Poeciliidae) based on mitochondrial and nuclear genes.</title>
        <authorList>
            <person name="Agorreta A."/>
            <person name="Dominguez-Dominguez O."/>
            <person name="Reina R.G."/>
            <person name="Miranda R."/>
            <person name="Bermingham E."/>
            <person name="Doadrio I."/>
        </authorList>
    </citation>
    <scope>NUCLEOTIDE SEQUENCE</scope>
</reference>
<dbReference type="SUPFAM" id="SSF81342">
    <property type="entry name" value="Transmembrane di-heme cytochromes"/>
    <property type="match status" value="1"/>
</dbReference>
<evidence type="ECO:0000256" key="7">
    <source>
        <dbReference type="ARBA" id="ARBA00022660"/>
    </source>
</evidence>
<feature type="binding site" description="axial binding residue" evidence="19">
    <location>
        <position position="196"/>
    </location>
    <ligand>
        <name>heme b</name>
        <dbReference type="ChEBI" id="CHEBI:60344"/>
        <label>b566</label>
    </ligand>
    <ligandPart>
        <name>Fe</name>
        <dbReference type="ChEBI" id="CHEBI:18248"/>
    </ligandPart>
</feature>
<evidence type="ECO:0000256" key="3">
    <source>
        <dbReference type="ARBA" id="ARBA00011660"/>
    </source>
</evidence>
<evidence type="ECO:0000256" key="16">
    <source>
        <dbReference type="ARBA" id="ARBA00023136"/>
    </source>
</evidence>
<keyword evidence="14" id="KW-0830">Ubiquinone</keyword>
<dbReference type="AlphaFoldDB" id="K9MTM4"/>
<dbReference type="Pfam" id="PF00033">
    <property type="entry name" value="Cytochrome_B"/>
    <property type="match status" value="1"/>
</dbReference>
<dbReference type="GO" id="GO:0008121">
    <property type="term" value="F:quinol-cytochrome-c reductase activity"/>
    <property type="evidence" value="ECO:0007669"/>
    <property type="project" value="InterPro"/>
</dbReference>
<organism evidence="23">
    <name type="scientific">Pseudoxiphophorus jonesii</name>
    <name type="common">barred killifish</name>
    <dbReference type="NCBI Taxonomy" id="417462"/>
    <lineage>
        <taxon>Eukaryota</taxon>
        <taxon>Metazoa</taxon>
        <taxon>Chordata</taxon>
        <taxon>Craniata</taxon>
        <taxon>Vertebrata</taxon>
        <taxon>Euteleostomi</taxon>
        <taxon>Actinopterygii</taxon>
        <taxon>Neopterygii</taxon>
        <taxon>Teleostei</taxon>
        <taxon>Neoteleostei</taxon>
        <taxon>Acanthomorphata</taxon>
        <taxon>Ovalentaria</taxon>
        <taxon>Atherinomorphae</taxon>
        <taxon>Cyprinodontiformes</taxon>
        <taxon>Poeciliidae</taxon>
        <taxon>Poeciliinae</taxon>
        <taxon>Pseudoxiphophorus</taxon>
    </lineage>
</organism>
<evidence type="ECO:0000256" key="9">
    <source>
        <dbReference type="ARBA" id="ARBA00022723"/>
    </source>
</evidence>
<evidence type="ECO:0000256" key="10">
    <source>
        <dbReference type="ARBA" id="ARBA00022792"/>
    </source>
</evidence>
<dbReference type="GO" id="GO:0005743">
    <property type="term" value="C:mitochondrial inner membrane"/>
    <property type="evidence" value="ECO:0007669"/>
    <property type="project" value="UniProtKB-SubCell"/>
</dbReference>
<keyword evidence="9 19" id="KW-0479">Metal-binding</keyword>
<comment type="subcellular location">
    <subcellularLocation>
        <location evidence="2">Mitochondrion inner membrane</location>
        <topology evidence="2">Multi-pass membrane protein</topology>
    </subcellularLocation>
</comment>
<dbReference type="InterPro" id="IPR036150">
    <property type="entry name" value="Cyt_b/b6_C_sf"/>
</dbReference>
<feature type="transmembrane region" description="Helical" evidence="20">
    <location>
        <begin position="229"/>
        <end position="250"/>
    </location>
</feature>
<feature type="transmembrane region" description="Helical" evidence="20">
    <location>
        <begin position="113"/>
        <end position="133"/>
    </location>
</feature>
<keyword evidence="15 20" id="KW-0496">Mitochondrion</keyword>
<evidence type="ECO:0000256" key="5">
    <source>
        <dbReference type="ARBA" id="ARBA00022448"/>
    </source>
</evidence>
<evidence type="ECO:0000259" key="21">
    <source>
        <dbReference type="PROSITE" id="PS51002"/>
    </source>
</evidence>
<keyword evidence="10" id="KW-0999">Mitochondrion inner membrane</keyword>